<name>A0A0G9HJQ9_9GAMM</name>
<dbReference type="InterPro" id="IPR051911">
    <property type="entry name" value="SDR_oxidoreductase"/>
</dbReference>
<dbReference type="CDD" id="cd05374">
    <property type="entry name" value="17beta-HSD-like_SDR_c"/>
    <property type="match status" value="1"/>
</dbReference>
<evidence type="ECO:0000256" key="1">
    <source>
        <dbReference type="ARBA" id="ARBA00006484"/>
    </source>
</evidence>
<evidence type="ECO:0000259" key="4">
    <source>
        <dbReference type="SMART" id="SM00822"/>
    </source>
</evidence>
<dbReference type="SMART" id="SM00822">
    <property type="entry name" value="PKS_KR"/>
    <property type="match status" value="1"/>
</dbReference>
<keyword evidence="2" id="KW-0560">Oxidoreductase</keyword>
<gene>
    <name evidence="5" type="ORF">BJI69_16315</name>
</gene>
<dbReference type="Proteomes" id="UP000182987">
    <property type="component" value="Chromosome"/>
</dbReference>
<dbReference type="InterPro" id="IPR002347">
    <property type="entry name" value="SDR_fam"/>
</dbReference>
<comment type="similarity">
    <text evidence="1 3">Belongs to the short-chain dehydrogenases/reductases (SDR) family.</text>
</comment>
<sequence>MSQVWLISGSGAGLGRDIAEAALTAGHRVVATARRVETLDALRTRFPDTLKVTSLDVADEAACIDAVRFTLDAFGQLDVLVNNAGYGQLVPFEQMSSADYRAQIETNLFGVVNLTRAAVRSMRERRSGRVINVSSVGGRIGTPGMSAYQAAKWAVGGLSEVLAAELGALGVHVTAIEPGGMRTDWARRAGADLPSFLPDYEASVGALRNMLSGYAGNETGDPVRVAEVVLRLAAHPRPPVRLLLGSDAATFAGQVEQARRETDQRWAEVSRSTDIGAGAMPAFPAY</sequence>
<dbReference type="PANTHER" id="PTHR43976:SF16">
    <property type="entry name" value="SHORT-CHAIN DEHYDROGENASE_REDUCTASE FAMILY PROTEIN"/>
    <property type="match status" value="1"/>
</dbReference>
<dbReference type="RefSeq" id="WP_046966563.1">
    <property type="nucleotide sequence ID" value="NZ_CP017480.1"/>
</dbReference>
<feature type="domain" description="Ketoreductase" evidence="4">
    <location>
        <begin position="3"/>
        <end position="185"/>
    </location>
</feature>
<dbReference type="PRINTS" id="PR00080">
    <property type="entry name" value="SDRFAMILY"/>
</dbReference>
<organism evidence="5 6">
    <name type="scientific">Luteibacter rhizovicinus DSM 16549</name>
    <dbReference type="NCBI Taxonomy" id="1440763"/>
    <lineage>
        <taxon>Bacteria</taxon>
        <taxon>Pseudomonadati</taxon>
        <taxon>Pseudomonadota</taxon>
        <taxon>Gammaproteobacteria</taxon>
        <taxon>Lysobacterales</taxon>
        <taxon>Rhodanobacteraceae</taxon>
        <taxon>Luteibacter</taxon>
    </lineage>
</organism>
<evidence type="ECO:0000256" key="2">
    <source>
        <dbReference type="ARBA" id="ARBA00023002"/>
    </source>
</evidence>
<evidence type="ECO:0000313" key="6">
    <source>
        <dbReference type="Proteomes" id="UP000182987"/>
    </source>
</evidence>
<accession>A0A0G9HJQ9</accession>
<keyword evidence="6" id="KW-1185">Reference proteome</keyword>
<evidence type="ECO:0000313" key="5">
    <source>
        <dbReference type="EMBL" id="APG05309.1"/>
    </source>
</evidence>
<reference evidence="6" key="1">
    <citation type="submission" date="2016-09" db="EMBL/GenBank/DDBJ databases">
        <authorList>
            <person name="Lysoe E."/>
        </authorList>
    </citation>
    <scope>NUCLEOTIDE SEQUENCE [LARGE SCALE GENOMIC DNA]</scope>
    <source>
        <strain evidence="6">LJ96T</strain>
    </source>
</reference>
<dbReference type="KEGG" id="lrz:BJI69_16315"/>
<dbReference type="AlphaFoldDB" id="A0A0G9HJQ9"/>
<dbReference type="EMBL" id="CP017480">
    <property type="protein sequence ID" value="APG05309.1"/>
    <property type="molecule type" value="Genomic_DNA"/>
</dbReference>
<dbReference type="Gene3D" id="3.40.50.720">
    <property type="entry name" value="NAD(P)-binding Rossmann-like Domain"/>
    <property type="match status" value="1"/>
</dbReference>
<dbReference type="GO" id="GO:0016491">
    <property type="term" value="F:oxidoreductase activity"/>
    <property type="evidence" value="ECO:0007669"/>
    <property type="project" value="UniProtKB-KW"/>
</dbReference>
<dbReference type="PATRIC" id="fig|1440763.5.peg.605"/>
<dbReference type="STRING" id="1440763.BJI69_16315"/>
<protein>
    <submittedName>
        <fullName evidence="5">Short-chain dehydrogenase/reductase</fullName>
    </submittedName>
</protein>
<dbReference type="PRINTS" id="PR00081">
    <property type="entry name" value="GDHRDH"/>
</dbReference>
<dbReference type="InterPro" id="IPR057326">
    <property type="entry name" value="KR_dom"/>
</dbReference>
<dbReference type="OrthoDB" id="9775296at2"/>
<dbReference type="PANTHER" id="PTHR43976">
    <property type="entry name" value="SHORT CHAIN DEHYDROGENASE"/>
    <property type="match status" value="1"/>
</dbReference>
<evidence type="ECO:0000256" key="3">
    <source>
        <dbReference type="RuleBase" id="RU000363"/>
    </source>
</evidence>
<dbReference type="SUPFAM" id="SSF51735">
    <property type="entry name" value="NAD(P)-binding Rossmann-fold domains"/>
    <property type="match status" value="1"/>
</dbReference>
<dbReference type="InterPro" id="IPR036291">
    <property type="entry name" value="NAD(P)-bd_dom_sf"/>
</dbReference>
<dbReference type="Pfam" id="PF00106">
    <property type="entry name" value="adh_short"/>
    <property type="match status" value="1"/>
</dbReference>
<proteinExistence type="inferred from homology"/>